<dbReference type="AlphaFoldDB" id="A0A183EJX1"/>
<name>A0A183EJX1_9BILA</name>
<reference evidence="1 2" key="2">
    <citation type="submission" date="2018-11" db="EMBL/GenBank/DDBJ databases">
        <authorList>
            <consortium name="Pathogen Informatics"/>
        </authorList>
    </citation>
    <scope>NUCLEOTIDE SEQUENCE [LARGE SCALE GENOMIC DNA]</scope>
</reference>
<organism evidence="3">
    <name type="scientific">Gongylonema pulchrum</name>
    <dbReference type="NCBI Taxonomy" id="637853"/>
    <lineage>
        <taxon>Eukaryota</taxon>
        <taxon>Metazoa</taxon>
        <taxon>Ecdysozoa</taxon>
        <taxon>Nematoda</taxon>
        <taxon>Chromadorea</taxon>
        <taxon>Rhabditida</taxon>
        <taxon>Spirurina</taxon>
        <taxon>Spiruromorpha</taxon>
        <taxon>Spiruroidea</taxon>
        <taxon>Gongylonematidae</taxon>
        <taxon>Gongylonema</taxon>
    </lineage>
</organism>
<evidence type="ECO:0000313" key="2">
    <source>
        <dbReference type="Proteomes" id="UP000271098"/>
    </source>
</evidence>
<keyword evidence="2" id="KW-1185">Reference proteome</keyword>
<proteinExistence type="predicted"/>
<sequence>MVRHNDHFDDENYYDPAPLRPVSSVNDLNEMLYDISGIDQPRRLSEYDFRSVTGETSRQSQDFFPDIFGSLFRVFSAK</sequence>
<evidence type="ECO:0000313" key="3">
    <source>
        <dbReference type="WBParaSite" id="GPUH_0002128701-mRNA-1"/>
    </source>
</evidence>
<dbReference type="WBParaSite" id="GPUH_0002128701-mRNA-1">
    <property type="protein sequence ID" value="GPUH_0002128701-mRNA-1"/>
    <property type="gene ID" value="GPUH_0002128701"/>
</dbReference>
<evidence type="ECO:0000313" key="1">
    <source>
        <dbReference type="EMBL" id="VDN37872.1"/>
    </source>
</evidence>
<protein>
    <submittedName>
        <fullName evidence="3">AGC-kinase C-terminal domain-containing protein</fullName>
    </submittedName>
</protein>
<accession>A0A183EJX1</accession>
<reference evidence="3" key="1">
    <citation type="submission" date="2016-06" db="UniProtKB">
        <authorList>
            <consortium name="WormBaseParasite"/>
        </authorList>
    </citation>
    <scope>IDENTIFICATION</scope>
</reference>
<dbReference type="Proteomes" id="UP000271098">
    <property type="component" value="Unassembled WGS sequence"/>
</dbReference>
<dbReference type="EMBL" id="UYRT01092175">
    <property type="protein sequence ID" value="VDN37872.1"/>
    <property type="molecule type" value="Genomic_DNA"/>
</dbReference>
<gene>
    <name evidence="1" type="ORF">GPUH_LOCUS21262</name>
</gene>